<gene>
    <name evidence="1" type="ORF">CROQUDRAFT_677805</name>
</gene>
<proteinExistence type="predicted"/>
<comment type="caution">
    <text evidence="1">The sequence shown here is derived from an EMBL/GenBank/DDBJ whole genome shotgun (WGS) entry which is preliminary data.</text>
</comment>
<dbReference type="OrthoDB" id="13601at2759"/>
<dbReference type="InterPro" id="IPR027179">
    <property type="entry name" value="CMC4"/>
</dbReference>
<organism evidence="1 2">
    <name type="scientific">Cronartium quercuum f. sp. fusiforme G11</name>
    <dbReference type="NCBI Taxonomy" id="708437"/>
    <lineage>
        <taxon>Eukaryota</taxon>
        <taxon>Fungi</taxon>
        <taxon>Dikarya</taxon>
        <taxon>Basidiomycota</taxon>
        <taxon>Pucciniomycotina</taxon>
        <taxon>Pucciniomycetes</taxon>
        <taxon>Pucciniales</taxon>
        <taxon>Coleosporiaceae</taxon>
        <taxon>Cronartium</taxon>
    </lineage>
</organism>
<keyword evidence="2" id="KW-1185">Reference proteome</keyword>
<protein>
    <recommendedName>
        <fullName evidence="3">Cx9C motif-containing protein 4, mitochondrial</fullName>
    </recommendedName>
</protein>
<evidence type="ECO:0008006" key="3">
    <source>
        <dbReference type="Google" id="ProtNLM"/>
    </source>
</evidence>
<name>A0A9P6T905_9BASI</name>
<dbReference type="AlphaFoldDB" id="A0A9P6T905"/>
<dbReference type="EMBL" id="MU167316">
    <property type="protein sequence ID" value="KAG0143571.1"/>
    <property type="molecule type" value="Genomic_DNA"/>
</dbReference>
<reference evidence="1" key="1">
    <citation type="submission" date="2013-11" db="EMBL/GenBank/DDBJ databases">
        <title>Genome sequence of the fusiform rust pathogen reveals effectors for host alternation and coevolution with pine.</title>
        <authorList>
            <consortium name="DOE Joint Genome Institute"/>
            <person name="Smith K."/>
            <person name="Pendleton A."/>
            <person name="Kubisiak T."/>
            <person name="Anderson C."/>
            <person name="Salamov A."/>
            <person name="Aerts A."/>
            <person name="Riley R."/>
            <person name="Clum A."/>
            <person name="Lindquist E."/>
            <person name="Ence D."/>
            <person name="Campbell M."/>
            <person name="Kronenberg Z."/>
            <person name="Feau N."/>
            <person name="Dhillon B."/>
            <person name="Hamelin R."/>
            <person name="Burleigh J."/>
            <person name="Smith J."/>
            <person name="Yandell M."/>
            <person name="Nelson C."/>
            <person name="Grigoriev I."/>
            <person name="Davis J."/>
        </authorList>
    </citation>
    <scope>NUCLEOTIDE SEQUENCE</scope>
    <source>
        <strain evidence="1">G11</strain>
    </source>
</reference>
<accession>A0A9P6T905</accession>
<dbReference type="Pfam" id="PF08991">
    <property type="entry name" value="CMC4"/>
    <property type="match status" value="1"/>
</dbReference>
<sequence length="53" mass="6118">YTYQPEKCNDQLKRLYKCCCHTYENNGTDASSTACPSQKVVEAKLRKKGSWKN</sequence>
<dbReference type="Proteomes" id="UP000886653">
    <property type="component" value="Unassembled WGS sequence"/>
</dbReference>
<evidence type="ECO:0000313" key="2">
    <source>
        <dbReference type="Proteomes" id="UP000886653"/>
    </source>
</evidence>
<dbReference type="Gene3D" id="1.10.287.1130">
    <property type="entry name" value="CytochromE C oxidase copper chaperone"/>
    <property type="match status" value="1"/>
</dbReference>
<evidence type="ECO:0000313" key="1">
    <source>
        <dbReference type="EMBL" id="KAG0143571.1"/>
    </source>
</evidence>
<feature type="non-terminal residue" evidence="1">
    <location>
        <position position="1"/>
    </location>
</feature>